<dbReference type="KEGG" id="mym:A176_004781"/>
<dbReference type="EMBL" id="CP012109">
    <property type="protein sequence ID" value="AKQ67869.1"/>
    <property type="molecule type" value="Genomic_DNA"/>
</dbReference>
<keyword evidence="3" id="KW-0216">Detoxification</keyword>
<evidence type="ECO:0000313" key="10">
    <source>
        <dbReference type="EMBL" id="AKQ67869.1"/>
    </source>
</evidence>
<dbReference type="PANTHER" id="PTHR42747">
    <property type="entry name" value="NITRONATE MONOOXYGENASE-RELATED"/>
    <property type="match status" value="1"/>
</dbReference>
<evidence type="ECO:0000256" key="3">
    <source>
        <dbReference type="ARBA" id="ARBA00022575"/>
    </source>
</evidence>
<gene>
    <name evidence="10" type="ORF">A176_004781</name>
</gene>
<evidence type="ECO:0000256" key="2">
    <source>
        <dbReference type="ARBA" id="ARBA00009881"/>
    </source>
</evidence>
<sequence length="357" mass="38517">MRQTSSNEAIQKLGIRHPIIQGPFGGGLSTERLTAAVSNLGGLGSYGAYQLPPDEIGRVADRIRAQTDKPFALNLWVSDHDAGGDALSPEDFERFYRLFEPYYQELGVEKPQPPERYHHRFEDQVEALLEARPPVFSFVFGVPPAAVLAECRRRGILTSGAATTLAEAEALDAAGVDLIVATGFEAGGHRPSFLARAEDSLMGTLALTPLVADRVKAPVIAAGGLAEGRGIRAVLTLGAQAAQLGTAFLACEESGTTDAHRELLFSDRARNTTLTRAFTGRLARGMRNRWTEEMASRLGELPPFPIQSWFLGKLKPAAIRAGRTDLVSLWAGQATPNLRHRTVPALMASLLEELSAP</sequence>
<proteinExistence type="inferred from homology"/>
<dbReference type="InterPro" id="IPR004136">
    <property type="entry name" value="NMO"/>
</dbReference>
<dbReference type="SUPFAM" id="SSF51412">
    <property type="entry name" value="Inosine monophosphate dehydrogenase (IMPDH)"/>
    <property type="match status" value="1"/>
</dbReference>
<protein>
    <recommendedName>
        <fullName evidence="8">Propionate 3-nitronate monooxygenase</fullName>
    </recommendedName>
</protein>
<keyword evidence="6" id="KW-0560">Oxidoreductase</keyword>
<name>A0A0H4WYI4_9BACT</name>
<dbReference type="eggNOG" id="COG2070">
    <property type="taxonomic scope" value="Bacteria"/>
</dbReference>
<evidence type="ECO:0000256" key="9">
    <source>
        <dbReference type="ARBA" id="ARBA00049401"/>
    </source>
</evidence>
<comment type="similarity">
    <text evidence="2">Belongs to the nitronate monooxygenase family. NMO class I subfamily.</text>
</comment>
<dbReference type="Gene3D" id="3.20.20.70">
    <property type="entry name" value="Aldolase class I"/>
    <property type="match status" value="1"/>
</dbReference>
<evidence type="ECO:0000313" key="11">
    <source>
        <dbReference type="Proteomes" id="UP000009026"/>
    </source>
</evidence>
<keyword evidence="11" id="KW-1185">Reference proteome</keyword>
<keyword evidence="7" id="KW-0503">Monooxygenase</keyword>
<evidence type="ECO:0000256" key="7">
    <source>
        <dbReference type="ARBA" id="ARBA00023033"/>
    </source>
</evidence>
<dbReference type="Proteomes" id="UP000009026">
    <property type="component" value="Chromosome"/>
</dbReference>
<reference evidence="10 11" key="1">
    <citation type="journal article" date="2016" name="PLoS ONE">
        <title>Complete Genome Sequence and Comparative Genomics of a Novel Myxobacterium Myxococcus hansupus.</title>
        <authorList>
            <person name="Sharma G."/>
            <person name="Narwani T."/>
            <person name="Subramanian S."/>
        </authorList>
    </citation>
    <scope>NUCLEOTIDE SEQUENCE [LARGE SCALE GENOMIC DNA]</scope>
    <source>
        <strain evidence="11">mixupus</strain>
    </source>
</reference>
<dbReference type="PANTHER" id="PTHR42747:SF3">
    <property type="entry name" value="NITRONATE MONOOXYGENASE-RELATED"/>
    <property type="match status" value="1"/>
</dbReference>
<evidence type="ECO:0000256" key="4">
    <source>
        <dbReference type="ARBA" id="ARBA00022630"/>
    </source>
</evidence>
<evidence type="ECO:0000256" key="8">
    <source>
        <dbReference type="ARBA" id="ARBA00031155"/>
    </source>
</evidence>
<comment type="cofactor">
    <cofactor evidence="1">
        <name>FMN</name>
        <dbReference type="ChEBI" id="CHEBI:58210"/>
    </cofactor>
</comment>
<dbReference type="AlphaFoldDB" id="A0A0H4WYI4"/>
<dbReference type="InterPro" id="IPR013785">
    <property type="entry name" value="Aldolase_TIM"/>
</dbReference>
<dbReference type="STRING" id="1297742.A176_004781"/>
<keyword evidence="4" id="KW-0285">Flavoprotein</keyword>
<evidence type="ECO:0000256" key="6">
    <source>
        <dbReference type="ARBA" id="ARBA00023002"/>
    </source>
</evidence>
<comment type="catalytic activity">
    <reaction evidence="9">
        <text>3 propionate 3-nitronate + 3 O2 + H2O = 3 3-oxopropanoate + 2 nitrate + nitrite + H2O2 + 3 H(+)</text>
        <dbReference type="Rhea" id="RHEA:57332"/>
        <dbReference type="ChEBI" id="CHEBI:15377"/>
        <dbReference type="ChEBI" id="CHEBI:15378"/>
        <dbReference type="ChEBI" id="CHEBI:15379"/>
        <dbReference type="ChEBI" id="CHEBI:16240"/>
        <dbReference type="ChEBI" id="CHEBI:16301"/>
        <dbReference type="ChEBI" id="CHEBI:17632"/>
        <dbReference type="ChEBI" id="CHEBI:33190"/>
        <dbReference type="ChEBI" id="CHEBI:136067"/>
    </reaction>
</comment>
<accession>A0A0H4WYI4</accession>
<dbReference type="PATRIC" id="fig|1297742.4.peg.4828"/>
<organism evidence="10 11">
    <name type="scientific">Pseudomyxococcus hansupus</name>
    <dbReference type="NCBI Taxonomy" id="1297742"/>
    <lineage>
        <taxon>Bacteria</taxon>
        <taxon>Pseudomonadati</taxon>
        <taxon>Myxococcota</taxon>
        <taxon>Myxococcia</taxon>
        <taxon>Myxococcales</taxon>
        <taxon>Cystobacterineae</taxon>
        <taxon>Myxococcaceae</taxon>
        <taxon>Pseudomyxococcus</taxon>
    </lineage>
</organism>
<keyword evidence="5" id="KW-0288">FMN</keyword>
<dbReference type="GO" id="GO:0018580">
    <property type="term" value="F:nitronate monooxygenase activity"/>
    <property type="evidence" value="ECO:0007669"/>
    <property type="project" value="InterPro"/>
</dbReference>
<dbReference type="Pfam" id="PF03060">
    <property type="entry name" value="NMO"/>
    <property type="match status" value="1"/>
</dbReference>
<evidence type="ECO:0000256" key="5">
    <source>
        <dbReference type="ARBA" id="ARBA00022643"/>
    </source>
</evidence>
<dbReference type="GO" id="GO:0009636">
    <property type="term" value="P:response to toxic substance"/>
    <property type="evidence" value="ECO:0007669"/>
    <property type="project" value="UniProtKB-KW"/>
</dbReference>
<evidence type="ECO:0000256" key="1">
    <source>
        <dbReference type="ARBA" id="ARBA00001917"/>
    </source>
</evidence>
<dbReference type="CDD" id="cd04730">
    <property type="entry name" value="NPD_like"/>
    <property type="match status" value="1"/>
</dbReference>
<dbReference type="RefSeq" id="WP_002636289.1">
    <property type="nucleotide sequence ID" value="NZ_CP012109.1"/>
</dbReference>
<dbReference type="OrthoDB" id="9778912at2"/>